<dbReference type="STRING" id="1505087.AYJ54_24220"/>
<reference evidence="4 5" key="1">
    <citation type="submission" date="2016-03" db="EMBL/GenBank/DDBJ databases">
        <title>Draft Genome Sequence of the Strain BR 10245 (Bradyrhizobium sp.) isolated from nodules of Centrolobium paraense.</title>
        <authorList>
            <person name="Simoes-Araujo J.L.Sr."/>
            <person name="Barauna A.C."/>
            <person name="Silva K."/>
            <person name="Zilli J.E."/>
        </authorList>
    </citation>
    <scope>NUCLEOTIDE SEQUENCE [LARGE SCALE GENOMIC DNA]</scope>
    <source>
        <strain evidence="4 5">BR 10245</strain>
    </source>
</reference>
<gene>
    <name evidence="4" type="ORF">AYJ54_24220</name>
</gene>
<comment type="caution">
    <text evidence="4">The sequence shown here is derived from an EMBL/GenBank/DDBJ whole genome shotgun (WGS) entry which is preliminary data.</text>
</comment>
<dbReference type="OrthoDB" id="9798237at2"/>
<dbReference type="GO" id="GO:0006313">
    <property type="term" value="P:DNA transposition"/>
    <property type="evidence" value="ECO:0007669"/>
    <property type="project" value="InterPro"/>
</dbReference>
<dbReference type="RefSeq" id="WP_063705292.1">
    <property type="nucleotide sequence ID" value="NZ_LUUB01000086.1"/>
</dbReference>
<dbReference type="Proteomes" id="UP000076959">
    <property type="component" value="Unassembled WGS sequence"/>
</dbReference>
<organism evidence="4 5">
    <name type="scientific">Bradyrhizobium centrolobii</name>
    <dbReference type="NCBI Taxonomy" id="1505087"/>
    <lineage>
        <taxon>Bacteria</taxon>
        <taxon>Pseudomonadati</taxon>
        <taxon>Pseudomonadota</taxon>
        <taxon>Alphaproteobacteria</taxon>
        <taxon>Hyphomicrobiales</taxon>
        <taxon>Nitrobacteraceae</taxon>
        <taxon>Bradyrhizobium</taxon>
    </lineage>
</organism>
<feature type="domain" description="Transposase IS4-like" evidence="2">
    <location>
        <begin position="111"/>
        <end position="266"/>
    </location>
</feature>
<keyword evidence="5" id="KW-1185">Reference proteome</keyword>
<evidence type="ECO:0000256" key="1">
    <source>
        <dbReference type="SAM" id="MobiDB-lite"/>
    </source>
</evidence>
<evidence type="ECO:0000313" key="4">
    <source>
        <dbReference type="EMBL" id="OAF04298.1"/>
    </source>
</evidence>
<feature type="domain" description="Insertion element IS402-like" evidence="3">
    <location>
        <begin position="22"/>
        <end position="94"/>
    </location>
</feature>
<dbReference type="NCBIfam" id="NF033580">
    <property type="entry name" value="transpos_IS5_3"/>
    <property type="match status" value="1"/>
</dbReference>
<dbReference type="GO" id="GO:0004803">
    <property type="term" value="F:transposase activity"/>
    <property type="evidence" value="ECO:0007669"/>
    <property type="project" value="InterPro"/>
</dbReference>
<evidence type="ECO:0000259" key="3">
    <source>
        <dbReference type="Pfam" id="PF13340"/>
    </source>
</evidence>
<dbReference type="PANTHER" id="PTHR30007">
    <property type="entry name" value="PHP DOMAIN PROTEIN"/>
    <property type="match status" value="1"/>
</dbReference>
<dbReference type="PANTHER" id="PTHR30007:SF0">
    <property type="entry name" value="TRANSPOSASE"/>
    <property type="match status" value="1"/>
</dbReference>
<sequence length="279" mass="32202">MPWTEITRIQYQRRGLRYASDLTDAEWALIARKMPQRRRLGRPRQVDLREVVQAIFYILSTGCQWRALPSDFPPYSTVQGYFYAWRDSGRWHGIVRALVRQARRELGRKPTPTAAVIDSQTASTTQAGGPRGFDPGKRLHGRKRHIVTDTDGLLLAVHVHPANIQDVHGAVPLLEHLRERVPRLQHVFADRVYRGKQLRDALSHCGQWTIEIVQRPPGVKGFRLLPRRWVVERTFAWLGRCRRLAKDFEGSAATEVAWLLVAHLRLLTRRLARPLPNAF</sequence>
<feature type="region of interest" description="Disordered" evidence="1">
    <location>
        <begin position="119"/>
        <end position="139"/>
    </location>
</feature>
<dbReference type="EMBL" id="LUUB01000086">
    <property type="protein sequence ID" value="OAF04298.1"/>
    <property type="molecule type" value="Genomic_DNA"/>
</dbReference>
<proteinExistence type="predicted"/>
<protein>
    <submittedName>
        <fullName evidence="4">Transposase</fullName>
    </submittedName>
</protein>
<dbReference type="GO" id="GO:0003677">
    <property type="term" value="F:DNA binding"/>
    <property type="evidence" value="ECO:0007669"/>
    <property type="project" value="InterPro"/>
</dbReference>
<evidence type="ECO:0000259" key="2">
    <source>
        <dbReference type="Pfam" id="PF01609"/>
    </source>
</evidence>
<dbReference type="InterPro" id="IPR002559">
    <property type="entry name" value="Transposase_11"/>
</dbReference>
<name>A0A176YGH5_9BRAD</name>
<evidence type="ECO:0000313" key="5">
    <source>
        <dbReference type="Proteomes" id="UP000076959"/>
    </source>
</evidence>
<dbReference type="Pfam" id="PF01609">
    <property type="entry name" value="DDE_Tnp_1"/>
    <property type="match status" value="1"/>
</dbReference>
<dbReference type="AlphaFoldDB" id="A0A176YGH5"/>
<dbReference type="Pfam" id="PF13340">
    <property type="entry name" value="DUF4096"/>
    <property type="match status" value="1"/>
</dbReference>
<dbReference type="InterPro" id="IPR025161">
    <property type="entry name" value="IS402-like_dom"/>
</dbReference>
<accession>A0A176YGH5</accession>